<organism evidence="1">
    <name type="scientific">marine sediment metagenome</name>
    <dbReference type="NCBI Taxonomy" id="412755"/>
    <lineage>
        <taxon>unclassified sequences</taxon>
        <taxon>metagenomes</taxon>
        <taxon>ecological metagenomes</taxon>
    </lineage>
</organism>
<sequence>MPHIKDQYRKFCGVTLTHPAADPGVLNYQFTLVLLAYLRHNGLTYGTCNDIVGALDNCKDEFRRLVQHPYEDEKIKENGSAYKEEVI</sequence>
<name>A0A0F9EVH2_9ZZZZ</name>
<reference evidence="1" key="1">
    <citation type="journal article" date="2015" name="Nature">
        <title>Complex archaea that bridge the gap between prokaryotes and eukaryotes.</title>
        <authorList>
            <person name="Spang A."/>
            <person name="Saw J.H."/>
            <person name="Jorgensen S.L."/>
            <person name="Zaremba-Niedzwiedzka K."/>
            <person name="Martijn J."/>
            <person name="Lind A.E."/>
            <person name="van Eijk R."/>
            <person name="Schleper C."/>
            <person name="Guy L."/>
            <person name="Ettema T.J."/>
        </authorList>
    </citation>
    <scope>NUCLEOTIDE SEQUENCE</scope>
</reference>
<dbReference type="InterPro" id="IPR054194">
    <property type="entry name" value="DUF6899"/>
</dbReference>
<dbReference type="AlphaFoldDB" id="A0A0F9EVH2"/>
<evidence type="ECO:0000313" key="1">
    <source>
        <dbReference type="EMBL" id="KKL27773.1"/>
    </source>
</evidence>
<accession>A0A0F9EVH2</accession>
<proteinExistence type="predicted"/>
<gene>
    <name evidence="1" type="ORF">LCGC14_2381800</name>
</gene>
<comment type="caution">
    <text evidence="1">The sequence shown here is derived from an EMBL/GenBank/DDBJ whole genome shotgun (WGS) entry which is preliminary data.</text>
</comment>
<protein>
    <submittedName>
        <fullName evidence="1">Uncharacterized protein</fullName>
    </submittedName>
</protein>
<dbReference type="Pfam" id="PF21840">
    <property type="entry name" value="DUF6899"/>
    <property type="match status" value="1"/>
</dbReference>
<dbReference type="EMBL" id="LAZR01035341">
    <property type="protein sequence ID" value="KKL27773.1"/>
    <property type="molecule type" value="Genomic_DNA"/>
</dbReference>